<feature type="compositionally biased region" description="Acidic residues" evidence="1">
    <location>
        <begin position="397"/>
        <end position="409"/>
    </location>
</feature>
<protein>
    <submittedName>
        <fullName evidence="2">Ham1 protein</fullName>
    </submittedName>
</protein>
<dbReference type="GO" id="GO:0047429">
    <property type="term" value="F:nucleoside triphosphate diphosphatase activity"/>
    <property type="evidence" value="ECO:0007669"/>
    <property type="project" value="InterPro"/>
</dbReference>
<evidence type="ECO:0000256" key="1">
    <source>
        <dbReference type="SAM" id="MobiDB-lite"/>
    </source>
</evidence>
<dbReference type="Proteomes" id="UP000017246">
    <property type="component" value="Unassembled WGS sequence"/>
</dbReference>
<name>A0A068XZJ7_ECHMU</name>
<dbReference type="EMBL" id="LN902847">
    <property type="protein sequence ID" value="CDS36274.1"/>
    <property type="molecule type" value="Genomic_DNA"/>
</dbReference>
<dbReference type="GO" id="GO:0009143">
    <property type="term" value="P:nucleoside triphosphate catabolic process"/>
    <property type="evidence" value="ECO:0007669"/>
    <property type="project" value="InterPro"/>
</dbReference>
<dbReference type="SUPFAM" id="SSF52972">
    <property type="entry name" value="ITPase-like"/>
    <property type="match status" value="1"/>
</dbReference>
<gene>
    <name evidence="2" type="ORF">EmuJ_000335700</name>
</gene>
<dbReference type="InterPro" id="IPR002637">
    <property type="entry name" value="RdgB/HAM1"/>
</dbReference>
<dbReference type="InterPro" id="IPR029001">
    <property type="entry name" value="ITPase-like_fam"/>
</dbReference>
<reference evidence="2" key="1">
    <citation type="journal article" date="2013" name="Nature">
        <title>The genomes of four tapeworm species reveal adaptations to parasitism.</title>
        <authorList>
            <person name="Tsai I.J."/>
            <person name="Zarowiecki M."/>
            <person name="Holroyd N."/>
            <person name="Garciarrubio A."/>
            <person name="Sanchez-Flores A."/>
            <person name="Brooks K.L."/>
            <person name="Tracey A."/>
            <person name="Bobes R.J."/>
            <person name="Fragoso G."/>
            <person name="Sciutto E."/>
            <person name="Aslett M."/>
            <person name="Beasley H."/>
            <person name="Bennett H.M."/>
            <person name="Cai J."/>
            <person name="Camicia F."/>
            <person name="Clark R."/>
            <person name="Cucher M."/>
            <person name="De Silva N."/>
            <person name="Day T.A."/>
            <person name="Deplazes P."/>
            <person name="Estrada K."/>
            <person name="Fernandez C."/>
            <person name="Holland P.W."/>
            <person name="Hou J."/>
            <person name="Hu S."/>
            <person name="Huckvale T."/>
            <person name="Hung S.S."/>
            <person name="Kamenetzky L."/>
            <person name="Keane J.A."/>
            <person name="Kiss F."/>
            <person name="Koziol U."/>
            <person name="Lambert O."/>
            <person name="Liu K."/>
            <person name="Luo X."/>
            <person name="Luo Y."/>
            <person name="Macchiaroli N."/>
            <person name="Nichol S."/>
            <person name="Paps J."/>
            <person name="Parkinson J."/>
            <person name="Pouchkina-Stantcheva N."/>
            <person name="Riddiford N."/>
            <person name="Rosenzvit M."/>
            <person name="Salinas G."/>
            <person name="Wasmuth J.D."/>
            <person name="Zamanian M."/>
            <person name="Zheng Y."/>
            <person name="Cai X."/>
            <person name="Soberon X."/>
            <person name="Olson P.D."/>
            <person name="Laclette J.P."/>
            <person name="Brehm K."/>
            <person name="Berriman M."/>
            <person name="Garciarrubio A."/>
            <person name="Bobes R.J."/>
            <person name="Fragoso G."/>
            <person name="Sanchez-Flores A."/>
            <person name="Estrada K."/>
            <person name="Cevallos M.A."/>
            <person name="Morett E."/>
            <person name="Gonzalez V."/>
            <person name="Portillo T."/>
            <person name="Ochoa-Leyva A."/>
            <person name="Jose M.V."/>
            <person name="Sciutto E."/>
            <person name="Landa A."/>
            <person name="Jimenez L."/>
            <person name="Valdes V."/>
            <person name="Carrero J.C."/>
            <person name="Larralde C."/>
            <person name="Morales-Montor J."/>
            <person name="Limon-Lason J."/>
            <person name="Soberon X."/>
            <person name="Laclette J.P."/>
        </authorList>
    </citation>
    <scope>NUCLEOTIDE SEQUENCE [LARGE SCALE GENOMIC DNA]</scope>
</reference>
<dbReference type="Gene3D" id="3.90.950.10">
    <property type="match status" value="1"/>
</dbReference>
<evidence type="ECO:0000313" key="2">
    <source>
        <dbReference type="EMBL" id="CDS36274.1"/>
    </source>
</evidence>
<reference evidence="2" key="2">
    <citation type="submission" date="2015-11" db="EMBL/GenBank/DDBJ databases">
        <authorList>
            <person name="Zhang Y."/>
            <person name="Guo Z."/>
        </authorList>
    </citation>
    <scope>NUCLEOTIDE SEQUENCE</scope>
</reference>
<evidence type="ECO:0000313" key="3">
    <source>
        <dbReference type="Proteomes" id="UP000017246"/>
    </source>
</evidence>
<organism evidence="2 3">
    <name type="scientific">Echinococcus multilocularis</name>
    <name type="common">Fox tapeworm</name>
    <dbReference type="NCBI Taxonomy" id="6211"/>
    <lineage>
        <taxon>Eukaryota</taxon>
        <taxon>Metazoa</taxon>
        <taxon>Spiralia</taxon>
        <taxon>Lophotrochozoa</taxon>
        <taxon>Platyhelminthes</taxon>
        <taxon>Cestoda</taxon>
        <taxon>Eucestoda</taxon>
        <taxon>Cyclophyllidea</taxon>
        <taxon>Taeniidae</taxon>
        <taxon>Echinococcus</taxon>
    </lineage>
</organism>
<dbReference type="OrthoDB" id="6288734at2759"/>
<dbReference type="Pfam" id="PF01725">
    <property type="entry name" value="Ham1p_like"/>
    <property type="match status" value="1"/>
</dbReference>
<proteinExistence type="predicted"/>
<accession>A0A068XZJ7</accession>
<dbReference type="STRING" id="6211.A0A068XZJ7"/>
<keyword evidence="3" id="KW-1185">Reference proteome</keyword>
<feature type="region of interest" description="Disordered" evidence="1">
    <location>
        <begin position="389"/>
        <end position="420"/>
    </location>
</feature>
<sequence>MSACLGAVAAIFYGPTMTTMRRFEKATDELTMLYASATAATSTVATTTTTTENPCPVPNGVRFVSDSSKGMLGFFPGGCSRCSDFLSSGSVGNVLDCLLTTARTTLSDKTVVILNCAQALDLFESSEVRGKMVEGFGSANDGEVCDGASAICTFAYTCGGEGEPVEVLQGVTRGRIVAPRGCGGGGGFGWDCCFAPIEATEGQTLRDRPIDEPTERLLVSLPLPPRLFVCLSAYLQHSNRIDFPPTQSPIDMSQLKVNCAVTHALSVANNTDVTSPAATLTTSVTDMPDQLLAFIHHIHSLAHSPLLSHESPLHFLLCEGEEVGDVAEDVSIAAAGRNDEDETAMMASHWETPSGDELSEFTTPSSPHHVVGAWWVGGGDGFSLSETTAHASASVAFEEEEEEEEEGEGDNSISVAPLPLSSRDITSLDSRMVGMETHQQSPHLPWRKRLRNNVRRMMRCVCCWCC</sequence>
<dbReference type="AlphaFoldDB" id="A0A068XZJ7"/>